<accession>A0A8S4SGE3</accession>
<keyword evidence="2" id="KW-1185">Reference proteome</keyword>
<organism evidence="1 2">
    <name type="scientific">Pararge aegeria aegeria</name>
    <dbReference type="NCBI Taxonomy" id="348720"/>
    <lineage>
        <taxon>Eukaryota</taxon>
        <taxon>Metazoa</taxon>
        <taxon>Ecdysozoa</taxon>
        <taxon>Arthropoda</taxon>
        <taxon>Hexapoda</taxon>
        <taxon>Insecta</taxon>
        <taxon>Pterygota</taxon>
        <taxon>Neoptera</taxon>
        <taxon>Endopterygota</taxon>
        <taxon>Lepidoptera</taxon>
        <taxon>Glossata</taxon>
        <taxon>Ditrysia</taxon>
        <taxon>Papilionoidea</taxon>
        <taxon>Nymphalidae</taxon>
        <taxon>Satyrinae</taxon>
        <taxon>Satyrini</taxon>
        <taxon>Parargina</taxon>
        <taxon>Pararge</taxon>
    </lineage>
</organism>
<sequence>MAQASEDLNCSVKNTSGKRMWHLERAVGESEQMIELRLWEAHSLGNRWMFDQGAEIVTLACAAQCWSTSSKWTDDMKRVAGYKWHIIVASENS</sequence>
<evidence type="ECO:0000313" key="1">
    <source>
        <dbReference type="EMBL" id="CAH2265685.1"/>
    </source>
</evidence>
<dbReference type="EMBL" id="CAKXAJ010026290">
    <property type="protein sequence ID" value="CAH2265685.1"/>
    <property type="molecule type" value="Genomic_DNA"/>
</dbReference>
<proteinExistence type="predicted"/>
<reference evidence="1" key="1">
    <citation type="submission" date="2022-03" db="EMBL/GenBank/DDBJ databases">
        <authorList>
            <person name="Lindestad O."/>
        </authorList>
    </citation>
    <scope>NUCLEOTIDE SEQUENCE</scope>
</reference>
<protein>
    <submittedName>
        <fullName evidence="1">Jg4935 protein</fullName>
    </submittedName>
</protein>
<gene>
    <name evidence="1" type="primary">jg4935</name>
    <name evidence="1" type="ORF">PAEG_LOCUS25023</name>
</gene>
<evidence type="ECO:0000313" key="2">
    <source>
        <dbReference type="Proteomes" id="UP000838756"/>
    </source>
</evidence>
<dbReference type="Proteomes" id="UP000838756">
    <property type="component" value="Unassembled WGS sequence"/>
</dbReference>
<name>A0A8S4SGE3_9NEOP</name>
<dbReference type="AlphaFoldDB" id="A0A8S4SGE3"/>
<comment type="caution">
    <text evidence="1">The sequence shown here is derived from an EMBL/GenBank/DDBJ whole genome shotgun (WGS) entry which is preliminary data.</text>
</comment>